<reference evidence="9 10" key="1">
    <citation type="submission" date="2019-03" db="EMBL/GenBank/DDBJ databases">
        <title>Genomic Encyclopedia of Type Strains, Phase IV (KMG-IV): sequencing the most valuable type-strain genomes for metagenomic binning, comparative biology and taxonomic classification.</title>
        <authorList>
            <person name="Goeker M."/>
        </authorList>
    </citation>
    <scope>NUCLEOTIDE SEQUENCE [LARGE SCALE GENOMIC DNA]</scope>
    <source>
        <strain evidence="9 10">DSM 18577</strain>
    </source>
</reference>
<keyword evidence="3" id="KW-0813">Transport</keyword>
<dbReference type="AlphaFoldDB" id="A0A4R1JAB6"/>
<evidence type="ECO:0000313" key="10">
    <source>
        <dbReference type="Proteomes" id="UP000295565"/>
    </source>
</evidence>
<evidence type="ECO:0000256" key="8">
    <source>
        <dbReference type="RuleBase" id="RU363041"/>
    </source>
</evidence>
<keyword evidence="6 8" id="KW-1133">Transmembrane helix</keyword>
<feature type="transmembrane region" description="Helical" evidence="8">
    <location>
        <begin position="126"/>
        <end position="151"/>
    </location>
</feature>
<evidence type="ECO:0000256" key="6">
    <source>
        <dbReference type="ARBA" id="ARBA00022989"/>
    </source>
</evidence>
<feature type="transmembrane region" description="Helical" evidence="8">
    <location>
        <begin position="163"/>
        <end position="180"/>
    </location>
</feature>
<proteinExistence type="inferred from homology"/>
<protein>
    <recommendedName>
        <fullName evidence="8">Probable membrane transporter protein</fullName>
    </recommendedName>
</protein>
<evidence type="ECO:0000256" key="1">
    <source>
        <dbReference type="ARBA" id="ARBA00004651"/>
    </source>
</evidence>
<accession>A0A4R1JAB6</accession>
<keyword evidence="4 8" id="KW-1003">Cell membrane</keyword>
<evidence type="ECO:0000256" key="7">
    <source>
        <dbReference type="ARBA" id="ARBA00023136"/>
    </source>
</evidence>
<dbReference type="EMBL" id="SMGD01000014">
    <property type="protein sequence ID" value="TCK47583.1"/>
    <property type="molecule type" value="Genomic_DNA"/>
</dbReference>
<dbReference type="RefSeq" id="WP_131913389.1">
    <property type="nucleotide sequence ID" value="NZ_OU594967.1"/>
</dbReference>
<dbReference type="InterPro" id="IPR052017">
    <property type="entry name" value="TSUP"/>
</dbReference>
<evidence type="ECO:0000256" key="5">
    <source>
        <dbReference type="ARBA" id="ARBA00022692"/>
    </source>
</evidence>
<feature type="transmembrane region" description="Helical" evidence="8">
    <location>
        <begin position="43"/>
        <end position="62"/>
    </location>
</feature>
<comment type="subcellular location">
    <subcellularLocation>
        <location evidence="1 8">Cell membrane</location>
        <topology evidence="1 8">Multi-pass membrane protein</topology>
    </subcellularLocation>
</comment>
<evidence type="ECO:0000313" key="9">
    <source>
        <dbReference type="EMBL" id="TCK47583.1"/>
    </source>
</evidence>
<dbReference type="PANTHER" id="PTHR30269">
    <property type="entry name" value="TRANSMEMBRANE PROTEIN YFCA"/>
    <property type="match status" value="1"/>
</dbReference>
<dbReference type="InterPro" id="IPR002781">
    <property type="entry name" value="TM_pro_TauE-like"/>
</dbReference>
<evidence type="ECO:0000256" key="4">
    <source>
        <dbReference type="ARBA" id="ARBA00022475"/>
    </source>
</evidence>
<comment type="similarity">
    <text evidence="2 8">Belongs to the 4-toluene sulfonate uptake permease (TSUP) (TC 2.A.102) family.</text>
</comment>
<feature type="transmembrane region" description="Helical" evidence="8">
    <location>
        <begin position="74"/>
        <end position="93"/>
    </location>
</feature>
<keyword evidence="5 8" id="KW-0812">Transmembrane</keyword>
<dbReference type="Proteomes" id="UP000295565">
    <property type="component" value="Unassembled WGS sequence"/>
</dbReference>
<dbReference type="Pfam" id="PF01925">
    <property type="entry name" value="TauE"/>
    <property type="match status" value="1"/>
</dbReference>
<dbReference type="GO" id="GO:0005886">
    <property type="term" value="C:plasma membrane"/>
    <property type="evidence" value="ECO:0007669"/>
    <property type="project" value="UniProtKB-SubCell"/>
</dbReference>
<sequence length="240" mass="25870">MPDPHLLALAIGVVVLGAIVQSLIGFGLAVVAAPLLYFIDPQLVPVPLLILGFTISVINWYHNRHYVNLKTMSYALVARFPGALIGLALLIYFDQKGLQILIAIAVLMGVATTLTDKTIHFNHRNLAIAGLLSGIFATVAAIGGPPIAMLLRHQQAGSIRGNLSAFFTISTLISAVVLIAGGKFHLHHLVSGMILLPGVFIGFFISKKFIEQFNSYYIKLTTQVVCSLSACVLLYQALCY</sequence>
<feature type="transmembrane region" description="Helical" evidence="8">
    <location>
        <begin position="100"/>
        <end position="120"/>
    </location>
</feature>
<feature type="transmembrane region" description="Helical" evidence="8">
    <location>
        <begin position="6"/>
        <end position="31"/>
    </location>
</feature>
<gene>
    <name evidence="9" type="ORF">EV690_2620</name>
</gene>
<feature type="transmembrane region" description="Helical" evidence="8">
    <location>
        <begin position="186"/>
        <end position="205"/>
    </location>
</feature>
<feature type="transmembrane region" description="Helical" evidence="8">
    <location>
        <begin position="217"/>
        <end position="238"/>
    </location>
</feature>
<organism evidence="9 10">
    <name type="scientific">Celerinatantimonas diazotrophica</name>
    <dbReference type="NCBI Taxonomy" id="412034"/>
    <lineage>
        <taxon>Bacteria</taxon>
        <taxon>Pseudomonadati</taxon>
        <taxon>Pseudomonadota</taxon>
        <taxon>Gammaproteobacteria</taxon>
        <taxon>Celerinatantimonadaceae</taxon>
        <taxon>Celerinatantimonas</taxon>
    </lineage>
</organism>
<keyword evidence="7 8" id="KW-0472">Membrane</keyword>
<evidence type="ECO:0000256" key="3">
    <source>
        <dbReference type="ARBA" id="ARBA00022448"/>
    </source>
</evidence>
<evidence type="ECO:0000256" key="2">
    <source>
        <dbReference type="ARBA" id="ARBA00009142"/>
    </source>
</evidence>
<dbReference type="PANTHER" id="PTHR30269:SF37">
    <property type="entry name" value="MEMBRANE TRANSPORTER PROTEIN"/>
    <property type="match status" value="1"/>
</dbReference>
<keyword evidence="10" id="KW-1185">Reference proteome</keyword>
<comment type="caution">
    <text evidence="9">The sequence shown here is derived from an EMBL/GenBank/DDBJ whole genome shotgun (WGS) entry which is preliminary data.</text>
</comment>
<dbReference type="OrthoDB" id="5472127at2"/>
<name>A0A4R1JAB6_9GAMM</name>